<protein>
    <submittedName>
        <fullName evidence="10">Xylanase inhibitor, N-terminal</fullName>
    </submittedName>
</protein>
<keyword evidence="10" id="KW-0624">Polysaccharide degradation</keyword>
<evidence type="ECO:0000259" key="9">
    <source>
        <dbReference type="Pfam" id="PF14543"/>
    </source>
</evidence>
<evidence type="ECO:0000256" key="6">
    <source>
        <dbReference type="ARBA" id="ARBA00022801"/>
    </source>
</evidence>
<evidence type="ECO:0000256" key="1">
    <source>
        <dbReference type="ARBA" id="ARBA00004370"/>
    </source>
</evidence>
<keyword evidence="10" id="KW-0119">Carbohydrate metabolism</keyword>
<feature type="non-terminal residue" evidence="10">
    <location>
        <position position="1"/>
    </location>
</feature>
<dbReference type="Proteomes" id="UP001370490">
    <property type="component" value="Unassembled WGS sequence"/>
</dbReference>
<dbReference type="GO" id="GO:0016020">
    <property type="term" value="C:membrane"/>
    <property type="evidence" value="ECO:0007669"/>
    <property type="project" value="UniProtKB-SubCell"/>
</dbReference>
<keyword evidence="6 10" id="KW-0378">Hydrolase</keyword>
<keyword evidence="4" id="KW-0812">Transmembrane</keyword>
<comment type="similarity">
    <text evidence="2">Belongs to the peptidase A1 family.</text>
</comment>
<keyword evidence="10" id="KW-0858">Xylan degradation</keyword>
<dbReference type="SUPFAM" id="SSF50630">
    <property type="entry name" value="Acid proteases"/>
    <property type="match status" value="1"/>
</dbReference>
<dbReference type="Pfam" id="PF14543">
    <property type="entry name" value="TAXi_N"/>
    <property type="match status" value="1"/>
</dbReference>
<dbReference type="GO" id="GO:0004190">
    <property type="term" value="F:aspartic-type endopeptidase activity"/>
    <property type="evidence" value="ECO:0007669"/>
    <property type="project" value="InterPro"/>
</dbReference>
<dbReference type="InterPro" id="IPR021109">
    <property type="entry name" value="Peptidase_aspartic_dom_sf"/>
</dbReference>
<evidence type="ECO:0000313" key="10">
    <source>
        <dbReference type="EMBL" id="KAK6925420.1"/>
    </source>
</evidence>
<evidence type="ECO:0000256" key="3">
    <source>
        <dbReference type="ARBA" id="ARBA00022670"/>
    </source>
</evidence>
<keyword evidence="11" id="KW-1185">Reference proteome</keyword>
<keyword evidence="7" id="KW-1133">Transmembrane helix</keyword>
<evidence type="ECO:0000256" key="5">
    <source>
        <dbReference type="ARBA" id="ARBA00022729"/>
    </source>
</evidence>
<dbReference type="Gene3D" id="2.40.70.10">
    <property type="entry name" value="Acid Proteases"/>
    <property type="match status" value="1"/>
</dbReference>
<keyword evidence="5" id="KW-0732">Signal</keyword>
<comment type="caution">
    <text evidence="10">The sequence shown here is derived from an EMBL/GenBank/DDBJ whole genome shotgun (WGS) entry which is preliminary data.</text>
</comment>
<evidence type="ECO:0000256" key="8">
    <source>
        <dbReference type="ARBA" id="ARBA00023136"/>
    </source>
</evidence>
<dbReference type="EMBL" id="JBAMMX010000016">
    <property type="protein sequence ID" value="KAK6925420.1"/>
    <property type="molecule type" value="Genomic_DNA"/>
</dbReference>
<organism evidence="10 11">
    <name type="scientific">Dillenia turbinata</name>
    <dbReference type="NCBI Taxonomy" id="194707"/>
    <lineage>
        <taxon>Eukaryota</taxon>
        <taxon>Viridiplantae</taxon>
        <taxon>Streptophyta</taxon>
        <taxon>Embryophyta</taxon>
        <taxon>Tracheophyta</taxon>
        <taxon>Spermatophyta</taxon>
        <taxon>Magnoliopsida</taxon>
        <taxon>eudicotyledons</taxon>
        <taxon>Gunneridae</taxon>
        <taxon>Pentapetalae</taxon>
        <taxon>Dilleniales</taxon>
        <taxon>Dilleniaceae</taxon>
        <taxon>Dillenia</taxon>
    </lineage>
</organism>
<comment type="subcellular location">
    <subcellularLocation>
        <location evidence="1">Membrane</location>
    </subcellularLocation>
</comment>
<gene>
    <name evidence="10" type="ORF">RJ641_009746</name>
</gene>
<keyword evidence="3" id="KW-0645">Protease</keyword>
<dbReference type="PANTHER" id="PTHR13683">
    <property type="entry name" value="ASPARTYL PROTEASES"/>
    <property type="match status" value="1"/>
</dbReference>
<dbReference type="AlphaFoldDB" id="A0AAN8V0M6"/>
<dbReference type="InterPro" id="IPR001461">
    <property type="entry name" value="Aspartic_peptidase_A1"/>
</dbReference>
<evidence type="ECO:0000256" key="4">
    <source>
        <dbReference type="ARBA" id="ARBA00022692"/>
    </source>
</evidence>
<sequence>CTTSLTGLPTSQGPADGIIGLGHSKVSILSQLASREEAPRIFSHCLTGEGFGGGVLLFGEILVPDLIYTPLVPSRCMMMSSQMEDGPGGFVFDPIAN</sequence>
<dbReference type="GO" id="GO:0016798">
    <property type="term" value="F:hydrolase activity, acting on glycosyl bonds"/>
    <property type="evidence" value="ECO:0007669"/>
    <property type="project" value="UniProtKB-KW"/>
</dbReference>
<name>A0AAN8V0M6_9MAGN</name>
<accession>A0AAN8V0M6</accession>
<evidence type="ECO:0000313" key="11">
    <source>
        <dbReference type="Proteomes" id="UP001370490"/>
    </source>
</evidence>
<dbReference type="GO" id="GO:0006508">
    <property type="term" value="P:proteolysis"/>
    <property type="evidence" value="ECO:0007669"/>
    <property type="project" value="UniProtKB-KW"/>
</dbReference>
<keyword evidence="10" id="KW-0326">Glycosidase</keyword>
<reference evidence="10 11" key="1">
    <citation type="submission" date="2023-12" db="EMBL/GenBank/DDBJ databases">
        <title>A high-quality genome assembly for Dillenia turbinata (Dilleniales).</title>
        <authorList>
            <person name="Chanderbali A."/>
        </authorList>
    </citation>
    <scope>NUCLEOTIDE SEQUENCE [LARGE SCALE GENOMIC DNA]</scope>
    <source>
        <strain evidence="10">LSX21</strain>
        <tissue evidence="10">Leaf</tissue>
    </source>
</reference>
<dbReference type="GO" id="GO:0045493">
    <property type="term" value="P:xylan catabolic process"/>
    <property type="evidence" value="ECO:0007669"/>
    <property type="project" value="UniProtKB-KW"/>
</dbReference>
<proteinExistence type="inferred from homology"/>
<keyword evidence="8" id="KW-0472">Membrane</keyword>
<dbReference type="PANTHER" id="PTHR13683:SF375">
    <property type="entry name" value="PEPTIDASE A1 DOMAIN-CONTAINING PROTEIN"/>
    <property type="match status" value="1"/>
</dbReference>
<evidence type="ECO:0000256" key="7">
    <source>
        <dbReference type="ARBA" id="ARBA00022989"/>
    </source>
</evidence>
<dbReference type="InterPro" id="IPR032861">
    <property type="entry name" value="TAXi_N"/>
</dbReference>
<evidence type="ECO:0000256" key="2">
    <source>
        <dbReference type="ARBA" id="ARBA00007447"/>
    </source>
</evidence>
<feature type="domain" description="Xylanase inhibitor N-terminal" evidence="9">
    <location>
        <begin position="9"/>
        <end position="59"/>
    </location>
</feature>